<keyword evidence="1" id="KW-0472">Membrane</keyword>
<feature type="transmembrane region" description="Helical" evidence="1">
    <location>
        <begin position="35"/>
        <end position="59"/>
    </location>
</feature>
<gene>
    <name evidence="2" type="ORF">SPIL2461_LOCUS10097</name>
</gene>
<dbReference type="EMBL" id="CAJNIZ010018424">
    <property type="protein sequence ID" value="CAE7409545.1"/>
    <property type="molecule type" value="Genomic_DNA"/>
</dbReference>
<evidence type="ECO:0000313" key="2">
    <source>
        <dbReference type="EMBL" id="CAE7409545.1"/>
    </source>
</evidence>
<keyword evidence="1" id="KW-0812">Transmembrane</keyword>
<evidence type="ECO:0000256" key="1">
    <source>
        <dbReference type="SAM" id="Phobius"/>
    </source>
</evidence>
<organism evidence="2 3">
    <name type="scientific">Symbiodinium pilosum</name>
    <name type="common">Dinoflagellate</name>
    <dbReference type="NCBI Taxonomy" id="2952"/>
    <lineage>
        <taxon>Eukaryota</taxon>
        <taxon>Sar</taxon>
        <taxon>Alveolata</taxon>
        <taxon>Dinophyceae</taxon>
        <taxon>Suessiales</taxon>
        <taxon>Symbiodiniaceae</taxon>
        <taxon>Symbiodinium</taxon>
    </lineage>
</organism>
<keyword evidence="1" id="KW-1133">Transmembrane helix</keyword>
<feature type="transmembrane region" description="Helical" evidence="1">
    <location>
        <begin position="79"/>
        <end position="98"/>
    </location>
</feature>
<evidence type="ECO:0000313" key="3">
    <source>
        <dbReference type="Proteomes" id="UP000649617"/>
    </source>
</evidence>
<feature type="transmembrane region" description="Helical" evidence="1">
    <location>
        <begin position="6"/>
        <end position="23"/>
    </location>
</feature>
<sequence length="279" mass="31310">MVGEEGIICSEALAVSAICLYNFRFIHCIRLYNNILCWQFTIMALHVAPVVSLRCLGLGPAAELRCTVCWVLLSWGCRAFQPSVFSLAMVLLEIASYLSDLNKDLLAALFLLQLVIAFGAWAGMLLASCFSSFSFVPFDRHLHKGLRHMCISAAARRCFLHEFISHFVVQMLFADILRRRLGYLPDLWTAICGAVPIQAVYAALVFITAVLIPPHGLPYNLGQIPKLLRVPVSHWLPRPLVGDGAVTRVNTKFLPWWARAAFDQDWRMSRQNACCMTIP</sequence>
<name>A0A812QXN2_SYMPI</name>
<comment type="caution">
    <text evidence="2">The sequence shown here is derived from an EMBL/GenBank/DDBJ whole genome shotgun (WGS) entry which is preliminary data.</text>
</comment>
<feature type="transmembrane region" description="Helical" evidence="1">
    <location>
        <begin position="105"/>
        <end position="133"/>
    </location>
</feature>
<accession>A0A812QXN2</accession>
<protein>
    <submittedName>
        <fullName evidence="2">Uncharacterized protein</fullName>
    </submittedName>
</protein>
<dbReference type="OrthoDB" id="413225at2759"/>
<reference evidence="2" key="1">
    <citation type="submission" date="2021-02" db="EMBL/GenBank/DDBJ databases">
        <authorList>
            <person name="Dougan E. K."/>
            <person name="Rhodes N."/>
            <person name="Thang M."/>
            <person name="Chan C."/>
        </authorList>
    </citation>
    <scope>NUCLEOTIDE SEQUENCE</scope>
</reference>
<keyword evidence="3" id="KW-1185">Reference proteome</keyword>
<dbReference type="AlphaFoldDB" id="A0A812QXN2"/>
<feature type="transmembrane region" description="Helical" evidence="1">
    <location>
        <begin position="187"/>
        <end position="212"/>
    </location>
</feature>
<dbReference type="Proteomes" id="UP000649617">
    <property type="component" value="Unassembled WGS sequence"/>
</dbReference>
<proteinExistence type="predicted"/>